<evidence type="ECO:0000256" key="2">
    <source>
        <dbReference type="ARBA" id="ARBA00023002"/>
    </source>
</evidence>
<dbReference type="Gene3D" id="3.40.718.10">
    <property type="entry name" value="Isopropylmalate Dehydrogenase"/>
    <property type="match status" value="1"/>
</dbReference>
<dbReference type="GO" id="GO:0046872">
    <property type="term" value="F:metal ion binding"/>
    <property type="evidence" value="ECO:0007669"/>
    <property type="project" value="UniProtKB-KW"/>
</dbReference>
<evidence type="ECO:0000256" key="3">
    <source>
        <dbReference type="ARBA" id="ARBA00023027"/>
    </source>
</evidence>
<keyword evidence="5" id="KW-1185">Reference proteome</keyword>
<reference evidence="4 5" key="1">
    <citation type="submission" date="2019-10" db="EMBL/GenBank/DDBJ databases">
        <title>A soil myxobacterium in the family Polyangiaceae.</title>
        <authorList>
            <person name="Li Y."/>
            <person name="Wang J."/>
        </authorList>
    </citation>
    <scope>NUCLEOTIDE SEQUENCE [LARGE SCALE GENOMIC DNA]</scope>
    <source>
        <strain evidence="4 5">DSM 14734</strain>
    </source>
</reference>
<organism evidence="4 5">
    <name type="scientific">Polyangium spumosum</name>
    <dbReference type="NCBI Taxonomy" id="889282"/>
    <lineage>
        <taxon>Bacteria</taxon>
        <taxon>Pseudomonadati</taxon>
        <taxon>Myxococcota</taxon>
        <taxon>Polyangia</taxon>
        <taxon>Polyangiales</taxon>
        <taxon>Polyangiaceae</taxon>
        <taxon>Polyangium</taxon>
    </lineage>
</organism>
<dbReference type="EMBL" id="WJIE01000005">
    <property type="protein sequence ID" value="MRG94346.1"/>
    <property type="molecule type" value="Genomic_DNA"/>
</dbReference>
<dbReference type="GO" id="GO:0042823">
    <property type="term" value="P:pyridoxal phosphate biosynthetic process"/>
    <property type="evidence" value="ECO:0007669"/>
    <property type="project" value="TreeGrafter"/>
</dbReference>
<evidence type="ECO:0000313" key="5">
    <source>
        <dbReference type="Proteomes" id="UP000440224"/>
    </source>
</evidence>
<dbReference type="GO" id="GO:0008615">
    <property type="term" value="P:pyridoxine biosynthetic process"/>
    <property type="evidence" value="ECO:0007669"/>
    <property type="project" value="TreeGrafter"/>
</dbReference>
<comment type="caution">
    <text evidence="4">The sequence shown here is derived from an EMBL/GenBank/DDBJ whole genome shotgun (WGS) entry which is preliminary data.</text>
</comment>
<accession>A0A6N7PU72</accession>
<dbReference type="Proteomes" id="UP000440224">
    <property type="component" value="Unassembled WGS sequence"/>
</dbReference>
<dbReference type="AlphaFoldDB" id="A0A6N7PU72"/>
<proteinExistence type="predicted"/>
<dbReference type="EC" id="1.1.1.262" evidence="4"/>
<dbReference type="InterPro" id="IPR005255">
    <property type="entry name" value="PdxA_fam"/>
</dbReference>
<sequence length="337" mass="34421">MSVGCPSGIGPEVAVHAAAHADAEARCLLVGDEETLRRAARASKIAPARFRVVKSAEEVETIELGEIGVWGPSTKLSAPARPGEPDHEAGAAQLAWVNEALALVQDGTAEALVTGPVSKLAIATSGAPGAEGFSGHTEHLAARLGAREVVMAFRAANITTALVTTHLALAEVPAAVTSEAVATSCYWLVRLLRSLGFSAPRVAVAALNPHAGEGGMLGTEEETRIRPGIVRAEERLAAEGLAAALVGPIGAETAFRKQAAGAFDGVVAMYHDQATIPCKLVGFGEAVNVTLGLPVIRTSVDHGTGYDIAGTGKADPRGMESALSLALTLAKARARGS</sequence>
<protein>
    <submittedName>
        <fullName evidence="4">4-hydroxythreonine-4-phosphate dehydrogenase PdxA</fullName>
        <ecNumber evidence="4">1.1.1.262</ecNumber>
    </submittedName>
</protein>
<name>A0A6N7PU72_9BACT</name>
<evidence type="ECO:0000313" key="4">
    <source>
        <dbReference type="EMBL" id="MRG94346.1"/>
    </source>
</evidence>
<dbReference type="GO" id="GO:0051287">
    <property type="term" value="F:NAD binding"/>
    <property type="evidence" value="ECO:0007669"/>
    <property type="project" value="InterPro"/>
</dbReference>
<dbReference type="SUPFAM" id="SSF53659">
    <property type="entry name" value="Isocitrate/Isopropylmalate dehydrogenase-like"/>
    <property type="match status" value="1"/>
</dbReference>
<keyword evidence="2 4" id="KW-0560">Oxidoreductase</keyword>
<dbReference type="PANTHER" id="PTHR30004">
    <property type="entry name" value="4-HYDROXYTHREONINE-4-PHOSPHATE DEHYDROGENASE"/>
    <property type="match status" value="1"/>
</dbReference>
<keyword evidence="3" id="KW-0520">NAD</keyword>
<dbReference type="Pfam" id="PF04166">
    <property type="entry name" value="PdxA"/>
    <property type="match status" value="1"/>
</dbReference>
<keyword evidence="1" id="KW-0479">Metal-binding</keyword>
<dbReference type="PANTHER" id="PTHR30004:SF5">
    <property type="entry name" value="4-HYDROXYTHREONINE-4-PHOSPHATE DEHYDROGENASE"/>
    <property type="match status" value="1"/>
</dbReference>
<dbReference type="NCBIfam" id="TIGR00557">
    <property type="entry name" value="pdxA"/>
    <property type="match status" value="1"/>
</dbReference>
<dbReference type="OrthoDB" id="9801783at2"/>
<gene>
    <name evidence="4" type="primary">pdxA</name>
    <name evidence="4" type="ORF">GF068_20825</name>
</gene>
<evidence type="ECO:0000256" key="1">
    <source>
        <dbReference type="ARBA" id="ARBA00022723"/>
    </source>
</evidence>
<dbReference type="GO" id="GO:0050570">
    <property type="term" value="F:4-hydroxythreonine-4-phosphate dehydrogenase activity"/>
    <property type="evidence" value="ECO:0007669"/>
    <property type="project" value="UniProtKB-EC"/>
</dbReference>